<feature type="domain" description="PLAT" evidence="19">
    <location>
        <begin position="97"/>
        <end position="218"/>
    </location>
</feature>
<evidence type="ECO:0000256" key="3">
    <source>
        <dbReference type="ARBA" id="ARBA00009419"/>
    </source>
</evidence>
<keyword evidence="8 18" id="KW-0925">Oxylipin biosynthesis</keyword>
<evidence type="ECO:0000256" key="13">
    <source>
        <dbReference type="ARBA" id="ARBA00023004"/>
    </source>
</evidence>
<dbReference type="SMART" id="SM00308">
    <property type="entry name" value="LH2"/>
    <property type="match status" value="1"/>
</dbReference>
<evidence type="ECO:0000256" key="11">
    <source>
        <dbReference type="ARBA" id="ARBA00022964"/>
    </source>
</evidence>
<dbReference type="InterPro" id="IPR013819">
    <property type="entry name" value="LipOase_C"/>
</dbReference>
<comment type="caution">
    <text evidence="16">Lacks conserved residue(s) required for the propagation of feature annotation.</text>
</comment>
<dbReference type="SUPFAM" id="SSF49723">
    <property type="entry name" value="Lipase/lipooxygenase domain (PLAT/LH2 domain)"/>
    <property type="match status" value="1"/>
</dbReference>
<evidence type="ECO:0000256" key="10">
    <source>
        <dbReference type="ARBA" id="ARBA00022946"/>
    </source>
</evidence>
<dbReference type="InterPro" id="IPR001246">
    <property type="entry name" value="LipOase_plant"/>
</dbReference>
<dbReference type="InterPro" id="IPR036226">
    <property type="entry name" value="LipOase_C_sf"/>
</dbReference>
<accession>A0AAV0JSF7</accession>
<name>A0AAV0JSF7_9ROSI</name>
<comment type="cofactor">
    <cofactor evidence="1 17">
        <name>Fe cation</name>
        <dbReference type="ChEBI" id="CHEBI:24875"/>
    </cofactor>
</comment>
<dbReference type="GO" id="GO:0009507">
    <property type="term" value="C:chloroplast"/>
    <property type="evidence" value="ECO:0007669"/>
    <property type="project" value="UniProtKB-SubCell"/>
</dbReference>
<dbReference type="PANTHER" id="PTHR11771">
    <property type="entry name" value="LIPOXYGENASE"/>
    <property type="match status" value="1"/>
</dbReference>
<evidence type="ECO:0000313" key="22">
    <source>
        <dbReference type="Proteomes" id="UP001154282"/>
    </source>
</evidence>
<dbReference type="Gene3D" id="1.20.245.10">
    <property type="entry name" value="Lipoxygenase-1, Domain 5"/>
    <property type="match status" value="1"/>
</dbReference>
<evidence type="ECO:0000256" key="12">
    <source>
        <dbReference type="ARBA" id="ARBA00023002"/>
    </source>
</evidence>
<evidence type="ECO:0000256" key="6">
    <source>
        <dbReference type="ARBA" id="ARBA00022640"/>
    </source>
</evidence>
<keyword evidence="9" id="KW-0276">Fatty acid metabolism</keyword>
<gene>
    <name evidence="21" type="ORF">LITE_LOCUS15484</name>
</gene>
<comment type="caution">
    <text evidence="21">The sequence shown here is derived from an EMBL/GenBank/DDBJ whole genome shotgun (WGS) entry which is preliminary data.</text>
</comment>
<reference evidence="21" key="1">
    <citation type="submission" date="2022-08" db="EMBL/GenBank/DDBJ databases">
        <authorList>
            <person name="Gutierrez-Valencia J."/>
        </authorList>
    </citation>
    <scope>NUCLEOTIDE SEQUENCE</scope>
</reference>
<dbReference type="InterPro" id="IPR000907">
    <property type="entry name" value="LipOase"/>
</dbReference>
<evidence type="ECO:0000313" key="21">
    <source>
        <dbReference type="EMBL" id="CAI0412285.1"/>
    </source>
</evidence>
<keyword evidence="14" id="KW-0443">Lipid metabolism</keyword>
<dbReference type="InterPro" id="IPR020834">
    <property type="entry name" value="LipOase_CS"/>
</dbReference>
<evidence type="ECO:0000256" key="5">
    <source>
        <dbReference type="ARBA" id="ARBA00022528"/>
    </source>
</evidence>
<dbReference type="FunFam" id="1.20.245.10:FF:000002">
    <property type="entry name" value="Lipoxygenase"/>
    <property type="match status" value="1"/>
</dbReference>
<dbReference type="GO" id="GO:0031408">
    <property type="term" value="P:oxylipin biosynthetic process"/>
    <property type="evidence" value="ECO:0007669"/>
    <property type="project" value="UniProtKB-UniRule"/>
</dbReference>
<evidence type="ECO:0000256" key="15">
    <source>
        <dbReference type="ARBA" id="ARBA00023160"/>
    </source>
</evidence>
<comment type="similarity">
    <text evidence="3 17">Belongs to the lipoxygenase family.</text>
</comment>
<feature type="domain" description="Lipoxygenase" evidence="20">
    <location>
        <begin position="221"/>
        <end position="916"/>
    </location>
</feature>
<dbReference type="GO" id="GO:0016165">
    <property type="term" value="F:linoleate 13S-lipoxygenase activity"/>
    <property type="evidence" value="ECO:0007669"/>
    <property type="project" value="UniProtKB-ARBA"/>
</dbReference>
<dbReference type="GO" id="GO:0034440">
    <property type="term" value="P:lipid oxidation"/>
    <property type="evidence" value="ECO:0007669"/>
    <property type="project" value="InterPro"/>
</dbReference>
<evidence type="ECO:0000256" key="14">
    <source>
        <dbReference type="ARBA" id="ARBA00023098"/>
    </source>
</evidence>
<keyword evidence="4 18" id="KW-0444">Lipid biosynthesis</keyword>
<keyword evidence="22" id="KW-1185">Reference proteome</keyword>
<keyword evidence="7 17" id="KW-0479">Metal-binding</keyword>
<organism evidence="21 22">
    <name type="scientific">Linum tenue</name>
    <dbReference type="NCBI Taxonomy" id="586396"/>
    <lineage>
        <taxon>Eukaryota</taxon>
        <taxon>Viridiplantae</taxon>
        <taxon>Streptophyta</taxon>
        <taxon>Embryophyta</taxon>
        <taxon>Tracheophyta</taxon>
        <taxon>Spermatophyta</taxon>
        <taxon>Magnoliopsida</taxon>
        <taxon>eudicotyledons</taxon>
        <taxon>Gunneridae</taxon>
        <taxon>Pentapetalae</taxon>
        <taxon>rosids</taxon>
        <taxon>fabids</taxon>
        <taxon>Malpighiales</taxon>
        <taxon>Linaceae</taxon>
        <taxon>Linum</taxon>
    </lineage>
</organism>
<evidence type="ECO:0000259" key="20">
    <source>
        <dbReference type="PROSITE" id="PS51393"/>
    </source>
</evidence>
<evidence type="ECO:0000256" key="16">
    <source>
        <dbReference type="PROSITE-ProRule" id="PRU00152"/>
    </source>
</evidence>
<dbReference type="Pfam" id="PF00305">
    <property type="entry name" value="Lipoxygenase"/>
    <property type="match status" value="1"/>
</dbReference>
<dbReference type="EC" id="1.13.11.-" evidence="18"/>
<dbReference type="GO" id="GO:0006633">
    <property type="term" value="P:fatty acid biosynthetic process"/>
    <property type="evidence" value="ECO:0007669"/>
    <property type="project" value="UniProtKB-KW"/>
</dbReference>
<comment type="pathway">
    <text evidence="18">Lipid metabolism; oxylipin biosynthesis.</text>
</comment>
<sequence length="916" mass="104204">MLKQNLLNQICSLPKPPFVHGSNNTHAYHHSLLSMANNIPKTTHNARARRRRRRCMATASDTTSTTNDASAMADYLMHEKPIKVKALVTVKQTMSDMFTGMGIERGMDDIKDLLGKTLLLELVSSELDPNTELEKPTVQAYAHKGGKVERREVKYEAEFEVPAEFGAVGAIFVENEHHKEMFLRHIVLEGFPNGPVNFTCDSWIHSKFADKRKRVFFNSKSYLPQTTPAGLVGLRDEELVHLRGNGLGERQHGDRVYDYDVYNDLGDPDANFALARPTLGGKEFPAPRRCRTGRPRCEADPSTEKKARDFYVPRDEEFSEVKLVTFSAKTLYSLFNTLIPSLGNVFADADRGFHHFKTIDSLFSVGFEVPELSKEGFWNATLPRLFAGTGNVMRFEPPGALESKGSIGGDKFFWMKDEEFARQTLAGLNPYCLELITEWPLKSKLDPKIYGPPESAITTELIESEIGGIMSVKEAIKQKKLFTLDYHDILLPFVHRVRELKGRTLYGSRTIFFLTPEGTLRPLAIELCRPPTNEKPAWKQVYRPCWNSTGCWLWKLAKAHVLAHDSGIHQLVSHWLRTHCATEPYIIATNRQLSVMHPIHRLLHPHFRYTMEINSLARESLINAGGIIESTFSPGKYSLDICSAAYDQFWRFDYEALPKDLIRRGMAVEDENAPHGLKLTIEDYPFANDGLILWDTIKQWVTDYVTHYYPEPDLVEADPELQAWWTEIRTKGHADKKNEPWWPQLKTSDDLIEILTIIMWVTSGHHASVNFGQYAFAGYFPNRPTITRIKMPDEDPTEEEWKFFLKRPEAVLLATFPSKLQATRVMAVLNVLSNHSPDEEYIGDEIEWSWSDEPLIKAAFEKFSGRLKVLEGIIDERNANEELKNRSGAGVLPYELLKPHSKPGVTGQGVPNSISI</sequence>
<keyword evidence="12 17" id="KW-0560">Oxidoreductase</keyword>
<evidence type="ECO:0000256" key="17">
    <source>
        <dbReference type="RuleBase" id="RU003974"/>
    </source>
</evidence>
<evidence type="ECO:0000256" key="9">
    <source>
        <dbReference type="ARBA" id="ARBA00022832"/>
    </source>
</evidence>
<evidence type="ECO:0000256" key="4">
    <source>
        <dbReference type="ARBA" id="ARBA00022516"/>
    </source>
</evidence>
<keyword evidence="11 17" id="KW-0223">Dioxygenase</keyword>
<evidence type="ECO:0000256" key="7">
    <source>
        <dbReference type="ARBA" id="ARBA00022723"/>
    </source>
</evidence>
<dbReference type="Proteomes" id="UP001154282">
    <property type="component" value="Unassembled WGS sequence"/>
</dbReference>
<dbReference type="SUPFAM" id="SSF48484">
    <property type="entry name" value="Lipoxigenase"/>
    <property type="match status" value="1"/>
</dbReference>
<evidence type="ECO:0000256" key="8">
    <source>
        <dbReference type="ARBA" id="ARBA00022767"/>
    </source>
</evidence>
<dbReference type="FunFam" id="3.10.450.60:FF:000005">
    <property type="entry name" value="Lipoxygenase"/>
    <property type="match status" value="1"/>
</dbReference>
<keyword evidence="10" id="KW-0809">Transit peptide</keyword>
<dbReference type="PRINTS" id="PR00087">
    <property type="entry name" value="LIPOXYGENASE"/>
</dbReference>
<protein>
    <recommendedName>
        <fullName evidence="18">Lipoxygenase</fullName>
        <ecNumber evidence="18">1.13.11.-</ecNumber>
    </recommendedName>
</protein>
<dbReference type="InterPro" id="IPR027433">
    <property type="entry name" value="Lipoxygenase_dom_3"/>
</dbReference>
<dbReference type="InterPro" id="IPR001024">
    <property type="entry name" value="PLAT/LH2_dom"/>
</dbReference>
<evidence type="ECO:0000259" key="19">
    <source>
        <dbReference type="PROSITE" id="PS50095"/>
    </source>
</evidence>
<dbReference type="AlphaFoldDB" id="A0AAV0JSF7"/>
<keyword evidence="13 17" id="KW-0408">Iron</keyword>
<keyword evidence="6" id="KW-0934">Plastid</keyword>
<dbReference type="GO" id="GO:0046872">
    <property type="term" value="F:metal ion binding"/>
    <property type="evidence" value="ECO:0007669"/>
    <property type="project" value="UniProtKB-UniRule"/>
</dbReference>
<dbReference type="PROSITE" id="PS50095">
    <property type="entry name" value="PLAT"/>
    <property type="match status" value="1"/>
</dbReference>
<dbReference type="EMBL" id="CAMGYJ010000005">
    <property type="protein sequence ID" value="CAI0412285.1"/>
    <property type="molecule type" value="Genomic_DNA"/>
</dbReference>
<dbReference type="Gene3D" id="4.10.375.10">
    <property type="entry name" value="Lipoxygenase-1, Domain 2"/>
    <property type="match status" value="1"/>
</dbReference>
<dbReference type="InterPro" id="IPR036392">
    <property type="entry name" value="PLAT/LH2_dom_sf"/>
</dbReference>
<comment type="subcellular location">
    <subcellularLocation>
        <location evidence="2">Plastid</location>
        <location evidence="2">Chloroplast</location>
    </subcellularLocation>
</comment>
<dbReference type="Gene3D" id="2.60.60.20">
    <property type="entry name" value="PLAT/LH2 domain"/>
    <property type="match status" value="1"/>
</dbReference>
<evidence type="ECO:0000256" key="1">
    <source>
        <dbReference type="ARBA" id="ARBA00001962"/>
    </source>
</evidence>
<proteinExistence type="inferred from homology"/>
<dbReference type="Gene3D" id="3.10.450.60">
    <property type="match status" value="1"/>
</dbReference>
<dbReference type="Gene3D" id="4.10.372.10">
    <property type="entry name" value="Lipoxygenase-1, Domain 3"/>
    <property type="match status" value="1"/>
</dbReference>
<keyword evidence="5" id="KW-0150">Chloroplast</keyword>
<dbReference type="PROSITE" id="PS00711">
    <property type="entry name" value="LIPOXYGENASE_1"/>
    <property type="match status" value="1"/>
</dbReference>
<dbReference type="PRINTS" id="PR00468">
    <property type="entry name" value="PLTLPOXGNASE"/>
</dbReference>
<comment type="function">
    <text evidence="18">Plant lipoxygenase may be involved in a number of diverse aspects of plant physiology including growth and development, pest resistance, and senescence or responses to wounding.</text>
</comment>
<keyword evidence="15 18" id="KW-0275">Fatty acid biosynthesis</keyword>
<dbReference type="PROSITE" id="PS00081">
    <property type="entry name" value="LIPOXYGENASE_2"/>
    <property type="match status" value="1"/>
</dbReference>
<dbReference type="PROSITE" id="PS51393">
    <property type="entry name" value="LIPOXYGENASE_3"/>
    <property type="match status" value="1"/>
</dbReference>
<dbReference type="InterPro" id="IPR020833">
    <property type="entry name" value="LipOase_Fe_BS"/>
</dbReference>
<evidence type="ECO:0000256" key="2">
    <source>
        <dbReference type="ARBA" id="ARBA00004229"/>
    </source>
</evidence>
<evidence type="ECO:0000256" key="18">
    <source>
        <dbReference type="RuleBase" id="RU003975"/>
    </source>
</evidence>
<dbReference type="Pfam" id="PF01477">
    <property type="entry name" value="PLAT"/>
    <property type="match status" value="1"/>
</dbReference>